<dbReference type="Pfam" id="PF00782">
    <property type="entry name" value="DSPc"/>
    <property type="match status" value="1"/>
</dbReference>
<evidence type="ECO:0000256" key="4">
    <source>
        <dbReference type="ARBA" id="ARBA00022912"/>
    </source>
</evidence>
<dbReference type="GO" id="GO:0005737">
    <property type="term" value="C:cytoplasm"/>
    <property type="evidence" value="ECO:0007669"/>
    <property type="project" value="TreeGrafter"/>
</dbReference>
<evidence type="ECO:0000313" key="9">
    <source>
        <dbReference type="Proteomes" id="UP001209540"/>
    </source>
</evidence>
<dbReference type="Gene3D" id="3.90.190.10">
    <property type="entry name" value="Protein tyrosine phosphatase superfamily"/>
    <property type="match status" value="1"/>
</dbReference>
<dbReference type="Proteomes" id="UP001209540">
    <property type="component" value="Unassembled WGS sequence"/>
</dbReference>
<keyword evidence="9" id="KW-1185">Reference proteome</keyword>
<dbReference type="PROSITE" id="PS50056">
    <property type="entry name" value="TYR_PHOSPHATASE_2"/>
    <property type="match status" value="1"/>
</dbReference>
<evidence type="ECO:0000313" key="8">
    <source>
        <dbReference type="EMBL" id="KAI9278236.1"/>
    </source>
</evidence>
<keyword evidence="4" id="KW-0904">Protein phosphatase</keyword>
<dbReference type="GO" id="GO:0043409">
    <property type="term" value="P:negative regulation of MAPK cascade"/>
    <property type="evidence" value="ECO:0007669"/>
    <property type="project" value="TreeGrafter"/>
</dbReference>
<dbReference type="PANTHER" id="PTHR10159:SF519">
    <property type="entry name" value="DUAL SPECIFICITY PROTEIN PHOSPHATASE MPK3"/>
    <property type="match status" value="1"/>
</dbReference>
<dbReference type="EMBL" id="JAIXMP010000001">
    <property type="protein sequence ID" value="KAI9278236.1"/>
    <property type="molecule type" value="Genomic_DNA"/>
</dbReference>
<evidence type="ECO:0000259" key="7">
    <source>
        <dbReference type="PROSITE" id="PS50056"/>
    </source>
</evidence>
<dbReference type="GO" id="GO:0008330">
    <property type="term" value="F:protein tyrosine/threonine phosphatase activity"/>
    <property type="evidence" value="ECO:0007669"/>
    <property type="project" value="TreeGrafter"/>
</dbReference>
<keyword evidence="3" id="KW-0378">Hydrolase</keyword>
<dbReference type="InterPro" id="IPR000387">
    <property type="entry name" value="Tyr_Pase_dom"/>
</dbReference>
<evidence type="ECO:0000256" key="3">
    <source>
        <dbReference type="ARBA" id="ARBA00022801"/>
    </source>
</evidence>
<gene>
    <name evidence="8" type="ORF">BDA99DRAFT_429341</name>
</gene>
<dbReference type="SMART" id="SM00195">
    <property type="entry name" value="DSPc"/>
    <property type="match status" value="1"/>
</dbReference>
<sequence length="193" mass="21846">MVTLHRLGTNTASDKRKNHKNLSLNLSSRRQPPPSTLTLTTTVATKASTPSSILHTPARIKIYDPPSQEPQQLSHYEHGPAQILPNLFLGACHTAEDKEILERHGISCIVNVAHEIHSDIAPHYVSSYHHLKWTHTQNNLARREFQRAIRYIETAHRANMNVLVHCQSGVERSAALMIAYILYLSRHSKQQAF</sequence>
<feature type="compositionally biased region" description="Polar residues" evidence="5">
    <location>
        <begin position="21"/>
        <end position="30"/>
    </location>
</feature>
<feature type="region of interest" description="Disordered" evidence="5">
    <location>
        <begin position="1"/>
        <end position="37"/>
    </location>
</feature>
<dbReference type="InterPro" id="IPR029021">
    <property type="entry name" value="Prot-tyrosine_phosphatase-like"/>
</dbReference>
<dbReference type="GO" id="GO:0033550">
    <property type="term" value="F:MAP kinase tyrosine phosphatase activity"/>
    <property type="evidence" value="ECO:0007669"/>
    <property type="project" value="TreeGrafter"/>
</dbReference>
<dbReference type="SUPFAM" id="SSF52799">
    <property type="entry name" value="(Phosphotyrosine protein) phosphatases II"/>
    <property type="match status" value="1"/>
</dbReference>
<feature type="domain" description="Tyrosine specific protein phosphatases" evidence="7">
    <location>
        <begin position="143"/>
        <end position="193"/>
    </location>
</feature>
<organism evidence="8 9">
    <name type="scientific">Phascolomyces articulosus</name>
    <dbReference type="NCBI Taxonomy" id="60185"/>
    <lineage>
        <taxon>Eukaryota</taxon>
        <taxon>Fungi</taxon>
        <taxon>Fungi incertae sedis</taxon>
        <taxon>Mucoromycota</taxon>
        <taxon>Mucoromycotina</taxon>
        <taxon>Mucoromycetes</taxon>
        <taxon>Mucorales</taxon>
        <taxon>Lichtheimiaceae</taxon>
        <taxon>Phascolomyces</taxon>
    </lineage>
</organism>
<evidence type="ECO:0000259" key="6">
    <source>
        <dbReference type="PROSITE" id="PS50054"/>
    </source>
</evidence>
<evidence type="ECO:0000256" key="1">
    <source>
        <dbReference type="ARBA" id="ARBA00008601"/>
    </source>
</evidence>
<evidence type="ECO:0000256" key="5">
    <source>
        <dbReference type="SAM" id="MobiDB-lite"/>
    </source>
</evidence>
<feature type="domain" description="Tyrosine-protein phosphatase" evidence="6">
    <location>
        <begin position="79"/>
        <end position="193"/>
    </location>
</feature>
<dbReference type="EC" id="3.1.3.48" evidence="2"/>
<dbReference type="InterPro" id="IPR020422">
    <property type="entry name" value="TYR_PHOSPHATASE_DUAL_dom"/>
</dbReference>
<comment type="similarity">
    <text evidence="1">Belongs to the protein-tyrosine phosphatase family. Non-receptor class dual specificity subfamily.</text>
</comment>
<dbReference type="GO" id="GO:0017017">
    <property type="term" value="F:MAP kinase tyrosine/serine/threonine phosphatase activity"/>
    <property type="evidence" value="ECO:0007669"/>
    <property type="project" value="TreeGrafter"/>
</dbReference>
<dbReference type="PROSITE" id="PS00383">
    <property type="entry name" value="TYR_PHOSPHATASE_1"/>
    <property type="match status" value="1"/>
</dbReference>
<reference evidence="8" key="2">
    <citation type="submission" date="2023-02" db="EMBL/GenBank/DDBJ databases">
        <authorList>
            <consortium name="DOE Joint Genome Institute"/>
            <person name="Mondo S.J."/>
            <person name="Chang Y."/>
            <person name="Wang Y."/>
            <person name="Ahrendt S."/>
            <person name="Andreopoulos W."/>
            <person name="Barry K."/>
            <person name="Beard J."/>
            <person name="Benny G.L."/>
            <person name="Blankenship S."/>
            <person name="Bonito G."/>
            <person name="Cuomo C."/>
            <person name="Desiro A."/>
            <person name="Gervers K.A."/>
            <person name="Hundley H."/>
            <person name="Kuo A."/>
            <person name="LaButti K."/>
            <person name="Lang B.F."/>
            <person name="Lipzen A."/>
            <person name="O'Donnell K."/>
            <person name="Pangilinan J."/>
            <person name="Reynolds N."/>
            <person name="Sandor L."/>
            <person name="Smith M.W."/>
            <person name="Tsang A."/>
            <person name="Grigoriev I.V."/>
            <person name="Stajich J.E."/>
            <person name="Spatafora J.W."/>
        </authorList>
    </citation>
    <scope>NUCLEOTIDE SEQUENCE</scope>
    <source>
        <strain evidence="8">RSA 2281</strain>
    </source>
</reference>
<accession>A0AAD5PJJ9</accession>
<dbReference type="AlphaFoldDB" id="A0AAD5PJJ9"/>
<comment type="caution">
    <text evidence="8">The sequence shown here is derived from an EMBL/GenBank/DDBJ whole genome shotgun (WGS) entry which is preliminary data.</text>
</comment>
<evidence type="ECO:0000256" key="2">
    <source>
        <dbReference type="ARBA" id="ARBA00013064"/>
    </source>
</evidence>
<dbReference type="InterPro" id="IPR000340">
    <property type="entry name" value="Dual-sp_phosphatase_cat-dom"/>
</dbReference>
<dbReference type="CDD" id="cd14498">
    <property type="entry name" value="DSP"/>
    <property type="match status" value="1"/>
</dbReference>
<dbReference type="PROSITE" id="PS50054">
    <property type="entry name" value="TYR_PHOSPHATASE_DUAL"/>
    <property type="match status" value="1"/>
</dbReference>
<feature type="non-terminal residue" evidence="8">
    <location>
        <position position="193"/>
    </location>
</feature>
<name>A0AAD5PJJ9_9FUNG</name>
<reference evidence="8" key="1">
    <citation type="journal article" date="2022" name="IScience">
        <title>Evolution of zygomycete secretomes and the origins of terrestrial fungal ecologies.</title>
        <authorList>
            <person name="Chang Y."/>
            <person name="Wang Y."/>
            <person name="Mondo S."/>
            <person name="Ahrendt S."/>
            <person name="Andreopoulos W."/>
            <person name="Barry K."/>
            <person name="Beard J."/>
            <person name="Benny G.L."/>
            <person name="Blankenship S."/>
            <person name="Bonito G."/>
            <person name="Cuomo C."/>
            <person name="Desiro A."/>
            <person name="Gervers K.A."/>
            <person name="Hundley H."/>
            <person name="Kuo A."/>
            <person name="LaButti K."/>
            <person name="Lang B.F."/>
            <person name="Lipzen A."/>
            <person name="O'Donnell K."/>
            <person name="Pangilinan J."/>
            <person name="Reynolds N."/>
            <person name="Sandor L."/>
            <person name="Smith M.E."/>
            <person name="Tsang A."/>
            <person name="Grigoriev I.V."/>
            <person name="Stajich J.E."/>
            <person name="Spatafora J.W."/>
        </authorList>
    </citation>
    <scope>NUCLEOTIDE SEQUENCE</scope>
    <source>
        <strain evidence="8">RSA 2281</strain>
    </source>
</reference>
<protein>
    <recommendedName>
        <fullName evidence="2">protein-tyrosine-phosphatase</fullName>
        <ecNumber evidence="2">3.1.3.48</ecNumber>
    </recommendedName>
</protein>
<proteinExistence type="inferred from homology"/>
<dbReference type="PANTHER" id="PTHR10159">
    <property type="entry name" value="DUAL SPECIFICITY PROTEIN PHOSPHATASE"/>
    <property type="match status" value="1"/>
</dbReference>
<dbReference type="InterPro" id="IPR016130">
    <property type="entry name" value="Tyr_Pase_AS"/>
</dbReference>